<evidence type="ECO:0000256" key="4">
    <source>
        <dbReference type="ARBA" id="ARBA00023136"/>
    </source>
</evidence>
<feature type="region of interest" description="Disordered" evidence="6">
    <location>
        <begin position="279"/>
        <end position="337"/>
    </location>
</feature>
<feature type="transmembrane region" description="Helical" evidence="7">
    <location>
        <begin position="80"/>
        <end position="101"/>
    </location>
</feature>
<evidence type="ECO:0000256" key="5">
    <source>
        <dbReference type="ARBA" id="ARBA00038359"/>
    </source>
</evidence>
<protein>
    <recommendedName>
        <fullName evidence="8">Rhodopsin domain-containing protein</fullName>
    </recommendedName>
</protein>
<comment type="similarity">
    <text evidence="5">Belongs to the SAT4 family.</text>
</comment>
<dbReference type="Pfam" id="PF20684">
    <property type="entry name" value="Fung_rhodopsin"/>
    <property type="match status" value="1"/>
</dbReference>
<evidence type="ECO:0000313" key="10">
    <source>
        <dbReference type="Proteomes" id="UP000824998"/>
    </source>
</evidence>
<dbReference type="PANTHER" id="PTHR33048">
    <property type="entry name" value="PTH11-LIKE INTEGRAL MEMBRANE PROTEIN (AFU_ORTHOLOGUE AFUA_5G11245)"/>
    <property type="match status" value="1"/>
</dbReference>
<feature type="transmembrane region" description="Helical" evidence="7">
    <location>
        <begin position="163"/>
        <end position="183"/>
    </location>
</feature>
<dbReference type="Proteomes" id="UP000824998">
    <property type="component" value="Unassembled WGS sequence"/>
</dbReference>
<evidence type="ECO:0000256" key="3">
    <source>
        <dbReference type="ARBA" id="ARBA00022989"/>
    </source>
</evidence>
<organism evidence="9 10">
    <name type="scientific">Amylocarpus encephaloides</name>
    <dbReference type="NCBI Taxonomy" id="45428"/>
    <lineage>
        <taxon>Eukaryota</taxon>
        <taxon>Fungi</taxon>
        <taxon>Dikarya</taxon>
        <taxon>Ascomycota</taxon>
        <taxon>Pezizomycotina</taxon>
        <taxon>Leotiomycetes</taxon>
        <taxon>Helotiales</taxon>
        <taxon>Helotiales incertae sedis</taxon>
        <taxon>Amylocarpus</taxon>
    </lineage>
</organism>
<dbReference type="PANTHER" id="PTHR33048:SF47">
    <property type="entry name" value="INTEGRAL MEMBRANE PROTEIN-RELATED"/>
    <property type="match status" value="1"/>
</dbReference>
<evidence type="ECO:0000313" key="9">
    <source>
        <dbReference type="EMBL" id="KAG9238606.1"/>
    </source>
</evidence>
<comment type="caution">
    <text evidence="9">The sequence shown here is derived from an EMBL/GenBank/DDBJ whole genome shotgun (WGS) entry which is preliminary data.</text>
</comment>
<dbReference type="OrthoDB" id="3648173at2759"/>
<evidence type="ECO:0000256" key="7">
    <source>
        <dbReference type="SAM" id="Phobius"/>
    </source>
</evidence>
<dbReference type="InterPro" id="IPR052337">
    <property type="entry name" value="SAT4-like"/>
</dbReference>
<feature type="compositionally biased region" description="Basic and acidic residues" evidence="6">
    <location>
        <begin position="319"/>
        <end position="337"/>
    </location>
</feature>
<sequence length="337" mass="37455">MAGDPREVILGFSVAFPILAILAVSGRFYARRLKNVGCIGVAINSVIGIYEGDLGIRQPRDAEGIVHRSPKLATYKKLNYALTPIFLLAITAAKISVLILYRRIFCIDSFRIPYAIVLSLNILFGVSFFFVYIFQCIPIADYWSTTLTMAEKKCIRGGFCMPFAYGSAALDFLTLVLSVPYVMRLYLPWGRKITLLGVFFMGGVVLITSVAKAVAFQRIISIKYTLHEDPYDGAPVFYWTLTEACFAVVAACLPTLRPVFLHWVPDSLLSSLRSMVGPSAALSTSNSRSEYTKETDSGSEFGSRSRRQRDAGTEPWEGEGEREVRSWTEVEAGRRNG</sequence>
<feature type="domain" description="Rhodopsin" evidence="8">
    <location>
        <begin position="78"/>
        <end position="260"/>
    </location>
</feature>
<feature type="transmembrane region" description="Helical" evidence="7">
    <location>
        <begin position="7"/>
        <end position="30"/>
    </location>
</feature>
<dbReference type="GO" id="GO:0016020">
    <property type="term" value="C:membrane"/>
    <property type="evidence" value="ECO:0007669"/>
    <property type="project" value="UniProtKB-SubCell"/>
</dbReference>
<name>A0A9P8CAX4_9HELO</name>
<feature type="transmembrane region" description="Helical" evidence="7">
    <location>
        <begin position="113"/>
        <end position="134"/>
    </location>
</feature>
<dbReference type="InterPro" id="IPR049326">
    <property type="entry name" value="Rhodopsin_dom_fungi"/>
</dbReference>
<keyword evidence="3 7" id="KW-1133">Transmembrane helix</keyword>
<dbReference type="AlphaFoldDB" id="A0A9P8CAX4"/>
<evidence type="ECO:0000256" key="1">
    <source>
        <dbReference type="ARBA" id="ARBA00004141"/>
    </source>
</evidence>
<evidence type="ECO:0000256" key="6">
    <source>
        <dbReference type="SAM" id="MobiDB-lite"/>
    </source>
</evidence>
<gene>
    <name evidence="9" type="ORF">BJ875DRAFT_539516</name>
</gene>
<keyword evidence="2 7" id="KW-0812">Transmembrane</keyword>
<comment type="subcellular location">
    <subcellularLocation>
        <location evidence="1">Membrane</location>
        <topology evidence="1">Multi-pass membrane protein</topology>
    </subcellularLocation>
</comment>
<accession>A0A9P8CAX4</accession>
<reference evidence="9" key="1">
    <citation type="journal article" date="2021" name="IMA Fungus">
        <title>Genomic characterization of three marine fungi, including Emericellopsis atlantica sp. nov. with signatures of a generalist lifestyle and marine biomass degradation.</title>
        <authorList>
            <person name="Hagestad O.C."/>
            <person name="Hou L."/>
            <person name="Andersen J.H."/>
            <person name="Hansen E.H."/>
            <person name="Altermark B."/>
            <person name="Li C."/>
            <person name="Kuhnert E."/>
            <person name="Cox R.J."/>
            <person name="Crous P.W."/>
            <person name="Spatafora J.W."/>
            <person name="Lail K."/>
            <person name="Amirebrahimi M."/>
            <person name="Lipzen A."/>
            <person name="Pangilinan J."/>
            <person name="Andreopoulos W."/>
            <person name="Hayes R.D."/>
            <person name="Ng V."/>
            <person name="Grigoriev I.V."/>
            <person name="Jackson S.A."/>
            <person name="Sutton T.D.S."/>
            <person name="Dobson A.D.W."/>
            <person name="Rama T."/>
        </authorList>
    </citation>
    <scope>NUCLEOTIDE SEQUENCE</scope>
    <source>
        <strain evidence="9">TRa018bII</strain>
    </source>
</reference>
<dbReference type="EMBL" id="MU251368">
    <property type="protein sequence ID" value="KAG9238606.1"/>
    <property type="molecule type" value="Genomic_DNA"/>
</dbReference>
<proteinExistence type="inferred from homology"/>
<keyword evidence="4 7" id="KW-0472">Membrane</keyword>
<feature type="transmembrane region" description="Helical" evidence="7">
    <location>
        <begin position="195"/>
        <end position="216"/>
    </location>
</feature>
<evidence type="ECO:0000259" key="8">
    <source>
        <dbReference type="Pfam" id="PF20684"/>
    </source>
</evidence>
<evidence type="ECO:0000256" key="2">
    <source>
        <dbReference type="ARBA" id="ARBA00022692"/>
    </source>
</evidence>
<keyword evidence="10" id="KW-1185">Reference proteome</keyword>